<comment type="caution">
    <text evidence="1">The sequence shown here is derived from an EMBL/GenBank/DDBJ whole genome shotgun (WGS) entry which is preliminary data.</text>
</comment>
<organism evidence="1 2">
    <name type="scientific">Anaeromyxobacter diazotrophicus</name>
    <dbReference type="NCBI Taxonomy" id="2590199"/>
    <lineage>
        <taxon>Bacteria</taxon>
        <taxon>Pseudomonadati</taxon>
        <taxon>Myxococcota</taxon>
        <taxon>Myxococcia</taxon>
        <taxon>Myxococcales</taxon>
        <taxon>Cystobacterineae</taxon>
        <taxon>Anaeromyxobacteraceae</taxon>
        <taxon>Anaeromyxobacter</taxon>
    </lineage>
</organism>
<dbReference type="AlphaFoldDB" id="A0A7I9VIF9"/>
<reference evidence="2" key="1">
    <citation type="journal article" date="2020" name="Appl. Environ. Microbiol.">
        <title>Diazotrophic Anaeromyxobacter Isolates from Soils.</title>
        <authorList>
            <person name="Masuda Y."/>
            <person name="Yamanaka H."/>
            <person name="Xu Z.X."/>
            <person name="Shiratori Y."/>
            <person name="Aono T."/>
            <person name="Amachi S."/>
            <person name="Senoo K."/>
            <person name="Itoh H."/>
        </authorList>
    </citation>
    <scope>NUCLEOTIDE SEQUENCE [LARGE SCALE GENOMIC DNA]</scope>
    <source>
        <strain evidence="2">R267</strain>
    </source>
</reference>
<dbReference type="SUPFAM" id="SSF53335">
    <property type="entry name" value="S-adenosyl-L-methionine-dependent methyltransferases"/>
    <property type="match status" value="1"/>
</dbReference>
<dbReference type="Gene3D" id="3.40.50.150">
    <property type="entry name" value="Vaccinia Virus protein VP39"/>
    <property type="match status" value="1"/>
</dbReference>
<dbReference type="CDD" id="cd02440">
    <property type="entry name" value="AdoMet_MTases"/>
    <property type="match status" value="1"/>
</dbReference>
<sequence length="328" mass="35600">MDAGISSHLGAFYQDVAAFQSLVDGLEHETGAPPRAQAAMLGHGLQTLMLSAGELESHLAPSAPELLRDTQHTFRRLTSAFFCKSPNIERALTKPRGYAGDHALLDMYYTDSRVSSGVGRALDEVLYGTPAVRAVVNRKEYVKRWLAARVSRRSCAKVIDLACGPCRVERDLFDAGRVADAQLTVVDQDPEALAYARRVLGPYADLVNFVQANAIQMARAKAVPAALAGASLTVSLGLFDYLPRAIAVNLLRALRAGSAPGGELLVGNFARGNPTRTFMEWAADWVLIHRTDEEFLQLFLDAGFAPEDLRCEREAEGGLVLMVTARVT</sequence>
<accession>A0A7I9VIF9</accession>
<dbReference type="RefSeq" id="WP_176062632.1">
    <property type="nucleotide sequence ID" value="NZ_BJTG01000001.1"/>
</dbReference>
<evidence type="ECO:0000313" key="1">
    <source>
        <dbReference type="EMBL" id="GEJ55797.1"/>
    </source>
</evidence>
<name>A0A7I9VIF9_9BACT</name>
<proteinExistence type="predicted"/>
<protein>
    <recommendedName>
        <fullName evidence="3">Methyltransferase domain-containing protein</fullName>
    </recommendedName>
</protein>
<dbReference type="EMBL" id="BJTG01000001">
    <property type="protein sequence ID" value="GEJ55797.1"/>
    <property type="molecule type" value="Genomic_DNA"/>
</dbReference>
<dbReference type="InterPro" id="IPR029063">
    <property type="entry name" value="SAM-dependent_MTases_sf"/>
</dbReference>
<evidence type="ECO:0008006" key="3">
    <source>
        <dbReference type="Google" id="ProtNLM"/>
    </source>
</evidence>
<dbReference type="Proteomes" id="UP000503640">
    <property type="component" value="Unassembled WGS sequence"/>
</dbReference>
<gene>
    <name evidence="1" type="ORF">AMYX_05380</name>
</gene>
<evidence type="ECO:0000313" key="2">
    <source>
        <dbReference type="Proteomes" id="UP000503640"/>
    </source>
</evidence>
<keyword evidence="2" id="KW-1185">Reference proteome</keyword>